<evidence type="ECO:0000256" key="2">
    <source>
        <dbReference type="ARBA" id="ARBA00022729"/>
    </source>
</evidence>
<dbReference type="PANTHER" id="PTHR12080:SF48">
    <property type="entry name" value="IMMUNOGLOBULIN SUBTYPE DOMAIN-CONTAINING PROTEIN"/>
    <property type="match status" value="1"/>
</dbReference>
<evidence type="ECO:0000256" key="4">
    <source>
        <dbReference type="ARBA" id="ARBA00023180"/>
    </source>
</evidence>
<protein>
    <submittedName>
        <fullName evidence="8">Carcinoembryonic antigen-related cell adhesion molecule 1-like isoform X2</fullName>
    </submittedName>
</protein>
<gene>
    <name evidence="8" type="ORF">XNOV1_A036236</name>
</gene>
<dbReference type="AlphaFoldDB" id="A0AAV1HPD5"/>
<name>A0AAV1HPD5_XYRNO</name>
<keyword evidence="3 6" id="KW-0472">Membrane</keyword>
<dbReference type="InterPro" id="IPR015631">
    <property type="entry name" value="CD2/SLAM_rcpt"/>
</dbReference>
<feature type="signal peptide" evidence="7">
    <location>
        <begin position="1"/>
        <end position="23"/>
    </location>
</feature>
<evidence type="ECO:0000256" key="6">
    <source>
        <dbReference type="SAM" id="Phobius"/>
    </source>
</evidence>
<evidence type="ECO:0000313" key="9">
    <source>
        <dbReference type="Proteomes" id="UP001178508"/>
    </source>
</evidence>
<comment type="subcellular location">
    <subcellularLocation>
        <location evidence="1">Membrane</location>
    </subcellularLocation>
</comment>
<dbReference type="PANTHER" id="PTHR12080">
    <property type="entry name" value="SIGNALING LYMPHOCYTIC ACTIVATION MOLECULE"/>
    <property type="match status" value="1"/>
</dbReference>
<feature type="chain" id="PRO_5043550252" evidence="7">
    <location>
        <begin position="24"/>
        <end position="293"/>
    </location>
</feature>
<feature type="region of interest" description="Disordered" evidence="5">
    <location>
        <begin position="264"/>
        <end position="293"/>
    </location>
</feature>
<evidence type="ECO:0000313" key="8">
    <source>
        <dbReference type="EMBL" id="CAJ1086974.1"/>
    </source>
</evidence>
<dbReference type="GO" id="GO:0016020">
    <property type="term" value="C:membrane"/>
    <property type="evidence" value="ECO:0007669"/>
    <property type="project" value="UniProtKB-SubCell"/>
</dbReference>
<evidence type="ECO:0000256" key="1">
    <source>
        <dbReference type="ARBA" id="ARBA00004370"/>
    </source>
</evidence>
<dbReference type="Gene3D" id="2.60.40.10">
    <property type="entry name" value="Immunoglobulins"/>
    <property type="match status" value="1"/>
</dbReference>
<accession>A0AAV1HPD5</accession>
<evidence type="ECO:0000256" key="5">
    <source>
        <dbReference type="SAM" id="MobiDB-lite"/>
    </source>
</evidence>
<dbReference type="Proteomes" id="UP001178508">
    <property type="component" value="Chromosome 24"/>
</dbReference>
<organism evidence="8 9">
    <name type="scientific">Xyrichtys novacula</name>
    <name type="common">Pearly razorfish</name>
    <name type="synonym">Hemipteronotus novacula</name>
    <dbReference type="NCBI Taxonomy" id="13765"/>
    <lineage>
        <taxon>Eukaryota</taxon>
        <taxon>Metazoa</taxon>
        <taxon>Chordata</taxon>
        <taxon>Craniata</taxon>
        <taxon>Vertebrata</taxon>
        <taxon>Euteleostomi</taxon>
        <taxon>Actinopterygii</taxon>
        <taxon>Neopterygii</taxon>
        <taxon>Teleostei</taxon>
        <taxon>Neoteleostei</taxon>
        <taxon>Acanthomorphata</taxon>
        <taxon>Eupercaria</taxon>
        <taxon>Labriformes</taxon>
        <taxon>Labridae</taxon>
        <taxon>Xyrichtys</taxon>
    </lineage>
</organism>
<evidence type="ECO:0000256" key="3">
    <source>
        <dbReference type="ARBA" id="ARBA00023136"/>
    </source>
</evidence>
<dbReference type="InterPro" id="IPR036179">
    <property type="entry name" value="Ig-like_dom_sf"/>
</dbReference>
<sequence>MWPSVTSVILAGLVWAWSAAVSADPGLPLYAKFGDEVVLKPDSSSGPITKIIWKHRGNMAALFEGGAVDFYRQFEERGNLSVDTGELKIWGLKAGDEGLYSVEINGNSAGSTNLTILYPVPKPTVIKACDTGGAGCFFICDGNTTGAQPFTYKWNSGGTEKTKHITKDDHVHVSDFSCELENPVSREISEPVFNPFFSPVTKSTETAGGQDISPGGLKISTGVTVFICLLTAVLLVVFIHRWKAGMWFYQKASMPWEADFWRKQERPPRDAAESNGTTSRQEKGQTDEETPMA</sequence>
<proteinExistence type="predicted"/>
<keyword evidence="4" id="KW-0325">Glycoprotein</keyword>
<feature type="transmembrane region" description="Helical" evidence="6">
    <location>
        <begin position="219"/>
        <end position="239"/>
    </location>
</feature>
<dbReference type="SUPFAM" id="SSF48726">
    <property type="entry name" value="Immunoglobulin"/>
    <property type="match status" value="1"/>
</dbReference>
<keyword evidence="2 7" id="KW-0732">Signal</keyword>
<keyword evidence="6" id="KW-1133">Transmembrane helix</keyword>
<evidence type="ECO:0000256" key="7">
    <source>
        <dbReference type="SAM" id="SignalP"/>
    </source>
</evidence>
<dbReference type="InterPro" id="IPR013783">
    <property type="entry name" value="Ig-like_fold"/>
</dbReference>
<dbReference type="EMBL" id="OY660887">
    <property type="protein sequence ID" value="CAJ1086974.1"/>
    <property type="molecule type" value="Genomic_DNA"/>
</dbReference>
<reference evidence="8" key="1">
    <citation type="submission" date="2023-08" db="EMBL/GenBank/DDBJ databases">
        <authorList>
            <person name="Alioto T."/>
            <person name="Alioto T."/>
            <person name="Gomez Garrido J."/>
        </authorList>
    </citation>
    <scope>NUCLEOTIDE SEQUENCE</scope>
</reference>
<keyword evidence="9" id="KW-1185">Reference proteome</keyword>
<keyword evidence="6" id="KW-0812">Transmembrane</keyword>